<evidence type="ECO:0000256" key="3">
    <source>
        <dbReference type="ARBA" id="ARBA00022483"/>
    </source>
</evidence>
<sequence>MSRDVFDENKGLENFQRSLGSVAKDIEEASDILMFMDKRLGVLEESTSVIRGDVTNYNRVSSNIYDTLKEMEVLQVIHSNLPKIKAELNTSDKNDASITEKIQLVMKMLRVLARYYISLQSSPLHFSTKTQRKVEIALSETCSRLSSLCQKVLQTHAASSLKKTTTILDLDQTWAFPTETLQQFMGLIQQFDNEVLYPISYSSDISSNYVKTKSECLVQLLNSLFSQSEAGQLNEASKEFVLGKEEIGIYLIALARILSATASELLQLYDTETSQALYQRIGKNVISTVSNSIHQCETAYEQQSSLENHILFPLIHCVKITEDYIQMNMPFEDVALFDLVSGVRKEVEKIIISSLSNLYNGYCNSSKPVALSTNGISDIARGIMLFLTRLCQYKDSFYLLESIGDWGWRHEVTADLPQSTTARELAQNYIMDCLLSHLNSVEESANAIDTLTWKKGIILLNISVYFESACVESEIATYLDDEHYNNFSELSQKYSSMYMDVWRQCSQNMLDATYTKAKEKPNMSTKDREATKEKFRNFNEQITSIVENHKESVRFEPSVAKFLLQEVRKTVLPLYQRFYDKYFTSDFTKYKEKYIRFTKAQLDSYITEAFSPSLS</sequence>
<dbReference type="GO" id="GO:0005546">
    <property type="term" value="F:phosphatidylinositol-4,5-bisphosphate binding"/>
    <property type="evidence" value="ECO:0007669"/>
    <property type="project" value="InterPro"/>
</dbReference>
<dbReference type="InterPro" id="IPR016159">
    <property type="entry name" value="Cullin_repeat-like_dom_sf"/>
</dbReference>
<dbReference type="GO" id="GO:0015031">
    <property type="term" value="P:protein transport"/>
    <property type="evidence" value="ECO:0007669"/>
    <property type="project" value="UniProtKB-KW"/>
</dbReference>
<dbReference type="RefSeq" id="XP_013016614.1">
    <property type="nucleotide sequence ID" value="XM_013161160.1"/>
</dbReference>
<comment type="function">
    <text evidence="4">Involved in the secretory pathway as part of the exocyst complex which tethers secretory vesicles to the sites of exocytosis. Also plays a role in the assembly of the exocyst.</text>
</comment>
<dbReference type="EMBL" id="KE503206">
    <property type="protein sequence ID" value="EPX73445.1"/>
    <property type="molecule type" value="Genomic_DNA"/>
</dbReference>
<accession>S9R523</accession>
<dbReference type="AlphaFoldDB" id="S9R523"/>
<dbReference type="GO" id="GO:0051286">
    <property type="term" value="C:cell tip"/>
    <property type="evidence" value="ECO:0007669"/>
    <property type="project" value="EnsemblFungi"/>
</dbReference>
<dbReference type="SUPFAM" id="SSF74788">
    <property type="entry name" value="Cullin repeat-like"/>
    <property type="match status" value="1"/>
</dbReference>
<dbReference type="InterPro" id="IPR046364">
    <property type="entry name" value="Exo70_C"/>
</dbReference>
<dbReference type="VEuPathDB" id="FungiDB:SOCG_02669"/>
<evidence type="ECO:0000313" key="7">
    <source>
        <dbReference type="Proteomes" id="UP000016088"/>
    </source>
</evidence>
<keyword evidence="4" id="KW-0653">Protein transport</keyword>
<comment type="similarity">
    <text evidence="1 4">Belongs to the EXO70 family.</text>
</comment>
<dbReference type="Gene3D" id="1.20.1280.170">
    <property type="entry name" value="Exocyst complex component Exo70"/>
    <property type="match status" value="1"/>
</dbReference>
<gene>
    <name evidence="6" type="ORF">SOCG_02669</name>
</gene>
<keyword evidence="3 4" id="KW-0268">Exocytosis</keyword>
<dbReference type="InterPro" id="IPR004140">
    <property type="entry name" value="Exo70"/>
</dbReference>
<dbReference type="PANTHER" id="PTHR12542">
    <property type="entry name" value="EXOCYST COMPLEX PROTEIN EXO70"/>
    <property type="match status" value="1"/>
</dbReference>
<dbReference type="GO" id="GO:0000145">
    <property type="term" value="C:exocyst"/>
    <property type="evidence" value="ECO:0007669"/>
    <property type="project" value="EnsemblFungi"/>
</dbReference>
<evidence type="ECO:0000256" key="4">
    <source>
        <dbReference type="RuleBase" id="RU365026"/>
    </source>
</evidence>
<dbReference type="PANTHER" id="PTHR12542:SF41">
    <property type="entry name" value="EXOCYST COMPLEX COMPONENT 7"/>
    <property type="match status" value="1"/>
</dbReference>
<dbReference type="GeneID" id="25031644"/>
<dbReference type="Proteomes" id="UP000016088">
    <property type="component" value="Unassembled WGS sequence"/>
</dbReference>
<evidence type="ECO:0000256" key="2">
    <source>
        <dbReference type="ARBA" id="ARBA00022448"/>
    </source>
</evidence>
<comment type="subcellular location">
    <subcellularLocation>
        <location evidence="4">Bud</location>
    </subcellularLocation>
    <subcellularLocation>
        <location evidence="4">Bud neck</location>
    </subcellularLocation>
</comment>
<evidence type="ECO:0000313" key="6">
    <source>
        <dbReference type="EMBL" id="EPX73445.1"/>
    </source>
</evidence>
<keyword evidence="2 4" id="KW-0813">Transport</keyword>
<reference evidence="6 7" key="1">
    <citation type="journal article" date="2011" name="Science">
        <title>Comparative functional genomics of the fission yeasts.</title>
        <authorList>
            <person name="Rhind N."/>
            <person name="Chen Z."/>
            <person name="Yassour M."/>
            <person name="Thompson D.A."/>
            <person name="Haas B.J."/>
            <person name="Habib N."/>
            <person name="Wapinski I."/>
            <person name="Roy S."/>
            <person name="Lin M.F."/>
            <person name="Heiman D.I."/>
            <person name="Young S.K."/>
            <person name="Furuya K."/>
            <person name="Guo Y."/>
            <person name="Pidoux A."/>
            <person name="Chen H.M."/>
            <person name="Robbertse B."/>
            <person name="Goldberg J.M."/>
            <person name="Aoki K."/>
            <person name="Bayne E.H."/>
            <person name="Berlin A.M."/>
            <person name="Desjardins C.A."/>
            <person name="Dobbs E."/>
            <person name="Dukaj L."/>
            <person name="Fan L."/>
            <person name="FitzGerald M.G."/>
            <person name="French C."/>
            <person name="Gujja S."/>
            <person name="Hansen K."/>
            <person name="Keifenheim D."/>
            <person name="Levin J.Z."/>
            <person name="Mosher R.A."/>
            <person name="Mueller C.A."/>
            <person name="Pfiffner J."/>
            <person name="Priest M."/>
            <person name="Russ C."/>
            <person name="Smialowska A."/>
            <person name="Swoboda P."/>
            <person name="Sykes S.M."/>
            <person name="Vaughn M."/>
            <person name="Vengrova S."/>
            <person name="Yoder R."/>
            <person name="Zeng Q."/>
            <person name="Allshire R."/>
            <person name="Baulcombe D."/>
            <person name="Birren B.W."/>
            <person name="Brown W."/>
            <person name="Ekwall K."/>
            <person name="Kellis M."/>
            <person name="Leatherwood J."/>
            <person name="Levin H."/>
            <person name="Margalit H."/>
            <person name="Martienssen R."/>
            <person name="Nieduszynski C.A."/>
            <person name="Spatafora J.W."/>
            <person name="Friedman N."/>
            <person name="Dalgaard J.Z."/>
            <person name="Baumann P."/>
            <person name="Niki H."/>
            <person name="Regev A."/>
            <person name="Nusbaum C."/>
        </authorList>
    </citation>
    <scope>NUCLEOTIDE SEQUENCE [LARGE SCALE GENOMIC DNA]</scope>
    <source>
        <strain evidence="7">yFS286</strain>
    </source>
</reference>
<proteinExistence type="inferred from homology"/>
<evidence type="ECO:0000259" key="5">
    <source>
        <dbReference type="Pfam" id="PF03081"/>
    </source>
</evidence>
<dbReference type="GO" id="GO:0006887">
    <property type="term" value="P:exocytosis"/>
    <property type="evidence" value="ECO:0007669"/>
    <property type="project" value="UniProtKB-KW"/>
</dbReference>
<name>S9R523_SCHOY</name>
<evidence type="ECO:0000256" key="1">
    <source>
        <dbReference type="ARBA" id="ARBA00006756"/>
    </source>
</evidence>
<dbReference type="Pfam" id="PF03081">
    <property type="entry name" value="Exo70_C"/>
    <property type="match status" value="1"/>
</dbReference>
<dbReference type="eggNOG" id="KOG2344">
    <property type="taxonomic scope" value="Eukaryota"/>
</dbReference>
<keyword evidence="7" id="KW-1185">Reference proteome</keyword>
<dbReference type="HOGENOM" id="CLU_010236_4_2_1"/>
<organism evidence="6 7">
    <name type="scientific">Schizosaccharomyces octosporus (strain yFS286)</name>
    <name type="common">Fission yeast</name>
    <name type="synonym">Octosporomyces octosporus</name>
    <dbReference type="NCBI Taxonomy" id="483514"/>
    <lineage>
        <taxon>Eukaryota</taxon>
        <taxon>Fungi</taxon>
        <taxon>Dikarya</taxon>
        <taxon>Ascomycota</taxon>
        <taxon>Taphrinomycotina</taxon>
        <taxon>Schizosaccharomycetes</taxon>
        <taxon>Schizosaccharomycetales</taxon>
        <taxon>Schizosaccharomycetaceae</taxon>
        <taxon>Schizosaccharomyces</taxon>
    </lineage>
</organism>
<dbReference type="GO" id="GO:0032153">
    <property type="term" value="C:cell division site"/>
    <property type="evidence" value="ECO:0007669"/>
    <property type="project" value="EnsemblFungi"/>
</dbReference>
<feature type="domain" description="Exocyst complex subunit Exo70 C-terminal" evidence="5">
    <location>
        <begin position="245"/>
        <end position="608"/>
    </location>
</feature>
<dbReference type="OrthoDB" id="1922221at2759"/>
<protein>
    <recommendedName>
        <fullName evidence="4">Exocyst complex protein EXO70</fullName>
    </recommendedName>
</protein>
<dbReference type="OMA" id="CDQAKPL"/>